<feature type="region of interest" description="Disordered" evidence="2">
    <location>
        <begin position="130"/>
        <end position="152"/>
    </location>
</feature>
<evidence type="ECO:0000256" key="1">
    <source>
        <dbReference type="ARBA" id="ARBA00023604"/>
    </source>
</evidence>
<proteinExistence type="inferred from homology"/>
<protein>
    <submittedName>
        <fullName evidence="3">Uncharacterized protein</fullName>
    </submittedName>
</protein>
<dbReference type="PANTHER" id="PTHR34598">
    <property type="entry name" value="BLL6449 PROTEIN"/>
    <property type="match status" value="1"/>
</dbReference>
<comment type="similarity">
    <text evidence="1">Belongs to the asaB hydroxylase/desaturase family.</text>
</comment>
<evidence type="ECO:0000313" key="3">
    <source>
        <dbReference type="EMBL" id="EEY22905.1"/>
    </source>
</evidence>
<dbReference type="EMBL" id="DS985227">
    <property type="protein sequence ID" value="EEY22905.1"/>
    <property type="molecule type" value="Genomic_DNA"/>
</dbReference>
<dbReference type="InterPro" id="IPR044053">
    <property type="entry name" value="AsaB-like"/>
</dbReference>
<dbReference type="PANTHER" id="PTHR34598:SF3">
    <property type="entry name" value="OXIDOREDUCTASE AN1597"/>
    <property type="match status" value="1"/>
</dbReference>
<dbReference type="OrthoDB" id="412788at2759"/>
<organism evidence="4">
    <name type="scientific">Verticillium alfalfae (strain VaMs.102 / ATCC MYA-4576 / FGSC 10136)</name>
    <name type="common">Verticillium wilt of alfalfa</name>
    <name type="synonym">Verticillium albo-atrum</name>
    <dbReference type="NCBI Taxonomy" id="526221"/>
    <lineage>
        <taxon>Eukaryota</taxon>
        <taxon>Fungi</taxon>
        <taxon>Dikarya</taxon>
        <taxon>Ascomycota</taxon>
        <taxon>Pezizomycotina</taxon>
        <taxon>Sordariomycetes</taxon>
        <taxon>Hypocreomycetidae</taxon>
        <taxon>Glomerellales</taxon>
        <taxon>Plectosphaerellaceae</taxon>
        <taxon>Verticillium</taxon>
    </lineage>
</organism>
<dbReference type="GeneID" id="9528227"/>
<dbReference type="eggNOG" id="ENOG502RYCS">
    <property type="taxonomic scope" value="Eukaryota"/>
</dbReference>
<dbReference type="AlphaFoldDB" id="C9SVU0"/>
<dbReference type="RefSeq" id="XP_003000520.1">
    <property type="nucleotide sequence ID" value="XM_003000474.1"/>
</dbReference>
<keyword evidence="4" id="KW-1185">Reference proteome</keyword>
<accession>C9SVU0</accession>
<evidence type="ECO:0000256" key="2">
    <source>
        <dbReference type="SAM" id="MobiDB-lite"/>
    </source>
</evidence>
<name>C9SVU0_VERA1</name>
<gene>
    <name evidence="3" type="ORF">VDBG_09015</name>
</gene>
<feature type="compositionally biased region" description="Polar residues" evidence="2">
    <location>
        <begin position="130"/>
        <end position="143"/>
    </location>
</feature>
<sequence length="198" mass="21955">MAAAIVHQIPTGTFGSLQSIDNPVQVETSNAPKQSRHDVETSLNYFKPNEDGSPPHPTYVDRPETYDRPFESHKVTVEDISGREAEFSLDSNGFQIHRHTAQERDFLDDDQIKASYYLETEQLLKDVSLSSTTPSAVRPLTQSRKVERSRPVQRVHIDQSYAAVSDVASVAKVRSALTTKVGIDRGGAQEPSRHSAVP</sequence>
<evidence type="ECO:0000313" key="4">
    <source>
        <dbReference type="Proteomes" id="UP000008698"/>
    </source>
</evidence>
<feature type="region of interest" description="Disordered" evidence="2">
    <location>
        <begin position="44"/>
        <end position="66"/>
    </location>
</feature>
<reference evidence="4" key="1">
    <citation type="journal article" date="2011" name="PLoS Pathog.">
        <title>Comparative genomics yields insights into niche adaptation of plant vascular wilt pathogens.</title>
        <authorList>
            <person name="Klosterman S.J."/>
            <person name="Subbarao K.V."/>
            <person name="Kang S."/>
            <person name="Veronese P."/>
            <person name="Gold S.E."/>
            <person name="Thomma B.P.H.J."/>
            <person name="Chen Z."/>
            <person name="Henrissat B."/>
            <person name="Lee Y.-H."/>
            <person name="Park J."/>
            <person name="Garcia-Pedrajas M.D."/>
            <person name="Barbara D.J."/>
            <person name="Anchieta A."/>
            <person name="de Jonge R."/>
            <person name="Santhanam P."/>
            <person name="Maruthachalam K."/>
            <person name="Atallah Z."/>
            <person name="Amyotte S.G."/>
            <person name="Paz Z."/>
            <person name="Inderbitzin P."/>
            <person name="Hayes R.J."/>
            <person name="Heiman D.I."/>
            <person name="Young S."/>
            <person name="Zeng Q."/>
            <person name="Engels R."/>
            <person name="Galagan J."/>
            <person name="Cuomo C.A."/>
            <person name="Dobinson K.F."/>
            <person name="Ma L.-J."/>
        </authorList>
    </citation>
    <scope>NUCLEOTIDE SEQUENCE [LARGE SCALE GENOMIC DNA]</scope>
    <source>
        <strain evidence="4">VaMs.102 / ATCC MYA-4576 / FGSC 10136</strain>
    </source>
</reference>
<dbReference type="GO" id="GO:0016491">
    <property type="term" value="F:oxidoreductase activity"/>
    <property type="evidence" value="ECO:0007669"/>
    <property type="project" value="InterPro"/>
</dbReference>
<dbReference type="HOGENOM" id="CLU_1450987_0_0_1"/>
<dbReference type="Proteomes" id="UP000008698">
    <property type="component" value="Unassembled WGS sequence"/>
</dbReference>
<dbReference type="KEGG" id="val:VDBG_09015"/>